<organism evidence="10 11">
    <name type="scientific">Aquibacillus koreensis</name>
    <dbReference type="NCBI Taxonomy" id="279446"/>
    <lineage>
        <taxon>Bacteria</taxon>
        <taxon>Bacillati</taxon>
        <taxon>Bacillota</taxon>
        <taxon>Bacilli</taxon>
        <taxon>Bacillales</taxon>
        <taxon>Bacillaceae</taxon>
        <taxon>Aquibacillus</taxon>
    </lineage>
</organism>
<comment type="similarity">
    <text evidence="2">Belongs to the CpsC/CapA family.</text>
</comment>
<comment type="caution">
    <text evidence="10">The sequence shown here is derived from an EMBL/GenBank/DDBJ whole genome shotgun (WGS) entry which is preliminary data.</text>
</comment>
<feature type="domain" description="Tyrosine-protein kinase G-rich" evidence="9">
    <location>
        <begin position="140"/>
        <end position="190"/>
    </location>
</feature>
<dbReference type="PANTHER" id="PTHR32309">
    <property type="entry name" value="TYROSINE-PROTEIN KINASE"/>
    <property type="match status" value="1"/>
</dbReference>
<dbReference type="GO" id="GO:0004713">
    <property type="term" value="F:protein tyrosine kinase activity"/>
    <property type="evidence" value="ECO:0007669"/>
    <property type="project" value="TreeGrafter"/>
</dbReference>
<keyword evidence="11" id="KW-1185">Reference proteome</keyword>
<evidence type="ECO:0000313" key="11">
    <source>
        <dbReference type="Proteomes" id="UP001145072"/>
    </source>
</evidence>
<feature type="transmembrane region" description="Helical" evidence="7">
    <location>
        <begin position="170"/>
        <end position="191"/>
    </location>
</feature>
<evidence type="ECO:0000256" key="2">
    <source>
        <dbReference type="ARBA" id="ARBA00006683"/>
    </source>
</evidence>
<evidence type="ECO:0000259" key="9">
    <source>
        <dbReference type="Pfam" id="PF13807"/>
    </source>
</evidence>
<keyword evidence="3" id="KW-1003">Cell membrane</keyword>
<sequence>MEETISLKEIFETIKKRLLLIVLLVFGAAAISAIISFFVLTPTYQASTQFIVSQSNEQTNMVDLNQIRTNVELISTYNEIIKSPRVLNRVSDELGVDVTSNAINVTNAQSSQVVKVTVTDTDPDMAVAIANTTFTVFQDEVPNLMNVNNVSILSEAVASANPQPVAPNPMLNIAIAMVVGAMAGVGLAFLLEYLDNTIKTEQDIENKLELPVIGVISHIGEDDIVTTQFNKAMSQRGRGEIGGQAKKTS</sequence>
<dbReference type="InterPro" id="IPR003856">
    <property type="entry name" value="LPS_length_determ_N"/>
</dbReference>
<evidence type="ECO:0000259" key="8">
    <source>
        <dbReference type="Pfam" id="PF02706"/>
    </source>
</evidence>
<reference evidence="10" key="1">
    <citation type="submission" date="2022-06" db="EMBL/GenBank/DDBJ databases">
        <title>Aquibacillus sp. a new bacterium isolated from soil saline samples.</title>
        <authorList>
            <person name="Galisteo C."/>
            <person name="De La Haba R."/>
            <person name="Sanchez-Porro C."/>
            <person name="Ventosa A."/>
        </authorList>
    </citation>
    <scope>NUCLEOTIDE SEQUENCE</scope>
    <source>
        <strain evidence="10">JCM 12387</strain>
    </source>
</reference>
<evidence type="ECO:0000256" key="3">
    <source>
        <dbReference type="ARBA" id="ARBA00022475"/>
    </source>
</evidence>
<dbReference type="RefSeq" id="WP_259866455.1">
    <property type="nucleotide sequence ID" value="NZ_JAMQJZ010000003.1"/>
</dbReference>
<keyword evidence="4 7" id="KW-0812">Transmembrane</keyword>
<keyword evidence="6 7" id="KW-0472">Membrane</keyword>
<evidence type="ECO:0000313" key="10">
    <source>
        <dbReference type="EMBL" id="MDC3419807.1"/>
    </source>
</evidence>
<dbReference type="Pfam" id="PF02706">
    <property type="entry name" value="Wzz"/>
    <property type="match status" value="1"/>
</dbReference>
<evidence type="ECO:0000256" key="7">
    <source>
        <dbReference type="SAM" id="Phobius"/>
    </source>
</evidence>
<evidence type="ECO:0000256" key="1">
    <source>
        <dbReference type="ARBA" id="ARBA00004651"/>
    </source>
</evidence>
<dbReference type="GO" id="GO:0005886">
    <property type="term" value="C:plasma membrane"/>
    <property type="evidence" value="ECO:0007669"/>
    <property type="project" value="UniProtKB-SubCell"/>
</dbReference>
<evidence type="ECO:0000256" key="5">
    <source>
        <dbReference type="ARBA" id="ARBA00022989"/>
    </source>
</evidence>
<proteinExistence type="inferred from homology"/>
<feature type="transmembrane region" description="Helical" evidence="7">
    <location>
        <begin position="18"/>
        <end position="40"/>
    </location>
</feature>
<comment type="subcellular location">
    <subcellularLocation>
        <location evidence="1">Cell membrane</location>
        <topology evidence="1">Multi-pass membrane protein</topology>
    </subcellularLocation>
</comment>
<dbReference type="PANTHER" id="PTHR32309:SF13">
    <property type="entry name" value="FERRIC ENTEROBACTIN TRANSPORT PROTEIN FEPE"/>
    <property type="match status" value="1"/>
</dbReference>
<keyword evidence="5 7" id="KW-1133">Transmembrane helix</keyword>
<dbReference type="InterPro" id="IPR032807">
    <property type="entry name" value="GNVR"/>
</dbReference>
<dbReference type="Pfam" id="PF13807">
    <property type="entry name" value="GNVR"/>
    <property type="match status" value="1"/>
</dbReference>
<dbReference type="Proteomes" id="UP001145072">
    <property type="component" value="Unassembled WGS sequence"/>
</dbReference>
<accession>A0A9X3WHF4</accession>
<name>A0A9X3WHF4_9BACI</name>
<dbReference type="AlphaFoldDB" id="A0A9X3WHF4"/>
<evidence type="ECO:0000256" key="6">
    <source>
        <dbReference type="ARBA" id="ARBA00023136"/>
    </source>
</evidence>
<evidence type="ECO:0000256" key="4">
    <source>
        <dbReference type="ARBA" id="ARBA00022692"/>
    </source>
</evidence>
<feature type="domain" description="Polysaccharide chain length determinant N-terminal" evidence="8">
    <location>
        <begin position="3"/>
        <end position="94"/>
    </location>
</feature>
<dbReference type="InterPro" id="IPR050445">
    <property type="entry name" value="Bact_polysacc_biosynth/exp"/>
</dbReference>
<dbReference type="EMBL" id="JAMQJZ010000003">
    <property type="protein sequence ID" value="MDC3419807.1"/>
    <property type="molecule type" value="Genomic_DNA"/>
</dbReference>
<protein>
    <submittedName>
        <fullName evidence="10">Wzz/FepE/Etk N-terminal domain-containing protein</fullName>
    </submittedName>
</protein>
<gene>
    <name evidence="10" type="ORF">NC661_05425</name>
</gene>